<keyword evidence="12 15" id="KW-0862">Zinc</keyword>
<dbReference type="SUPFAM" id="SSF141734">
    <property type="entry name" value="HisI-like"/>
    <property type="match status" value="1"/>
</dbReference>
<dbReference type="UniPathway" id="UPA00031">
    <property type="reaction ID" value="UER00008"/>
</dbReference>
<comment type="similarity">
    <text evidence="15">Belongs to the PRA-CH family.</text>
</comment>
<evidence type="ECO:0000256" key="8">
    <source>
        <dbReference type="ARBA" id="ARBA00022490"/>
    </source>
</evidence>
<name>A0A7X2P643_9FIRM</name>
<comment type="catalytic activity">
    <reaction evidence="2">
        <text>1-(5-phospho-beta-D-ribosyl)-ATP + H2O = 1-(5-phospho-beta-D-ribosyl)-5'-AMP + diphosphate + H(+)</text>
        <dbReference type="Rhea" id="RHEA:22828"/>
        <dbReference type="ChEBI" id="CHEBI:15377"/>
        <dbReference type="ChEBI" id="CHEBI:15378"/>
        <dbReference type="ChEBI" id="CHEBI:33019"/>
        <dbReference type="ChEBI" id="CHEBI:59457"/>
        <dbReference type="ChEBI" id="CHEBI:73183"/>
        <dbReference type="EC" id="3.6.1.31"/>
    </reaction>
</comment>
<dbReference type="PANTHER" id="PTHR42945:SF11">
    <property type="entry name" value="PHOSPHORIBOSYL-AMP CYCLOHYDROLASE"/>
    <property type="match status" value="1"/>
</dbReference>
<evidence type="ECO:0000313" key="18">
    <source>
        <dbReference type="EMBL" id="MST80907.1"/>
    </source>
</evidence>
<dbReference type="Pfam" id="PF01502">
    <property type="entry name" value="PRA-CH"/>
    <property type="match status" value="1"/>
</dbReference>
<accession>A0A7X2P643</accession>
<dbReference type="FunFam" id="3.10.20.810:FF:000001">
    <property type="entry name" value="Histidine biosynthesis bifunctional protein HisIE"/>
    <property type="match status" value="1"/>
</dbReference>
<evidence type="ECO:0000256" key="4">
    <source>
        <dbReference type="ARBA" id="ARBA00005204"/>
    </source>
</evidence>
<evidence type="ECO:0000313" key="19">
    <source>
        <dbReference type="Proteomes" id="UP000466864"/>
    </source>
</evidence>
<comment type="function">
    <text evidence="15">Catalyzes the hydrolysis of the adenine ring of phosphoribosyl-AMP.</text>
</comment>
<dbReference type="InterPro" id="IPR038019">
    <property type="entry name" value="PRib_AMP_CycHydrolase_sf"/>
</dbReference>
<evidence type="ECO:0000259" key="17">
    <source>
        <dbReference type="Pfam" id="PF01502"/>
    </source>
</evidence>
<evidence type="ECO:0000256" key="7">
    <source>
        <dbReference type="ARBA" id="ARBA00009667"/>
    </source>
</evidence>
<evidence type="ECO:0000256" key="16">
    <source>
        <dbReference type="RuleBase" id="RU003657"/>
    </source>
</evidence>
<dbReference type="SUPFAM" id="SSF51366">
    <property type="entry name" value="Ribulose-phoshate binding barrel"/>
    <property type="match status" value="1"/>
</dbReference>
<comment type="pathway">
    <text evidence="4">Amino-acid biosynthesis; L-histidine biosynthesis; L-histidine from 5-phospho-alpha-D-ribose 1-diphosphate: step 2/9.</text>
</comment>
<comment type="caution">
    <text evidence="18">The sequence shown here is derived from an EMBL/GenBank/DDBJ whole genome shotgun (WGS) entry which is preliminary data.</text>
</comment>
<dbReference type="NCBIfam" id="NF000768">
    <property type="entry name" value="PRK00051.1"/>
    <property type="match status" value="1"/>
</dbReference>
<dbReference type="InterPro" id="IPR013785">
    <property type="entry name" value="Aldolase_TIM"/>
</dbReference>
<keyword evidence="10 15" id="KW-0479">Metal-binding</keyword>
<keyword evidence="9 15" id="KW-0028">Amino-acid biosynthesis</keyword>
<gene>
    <name evidence="15 18" type="primary">hisI</name>
    <name evidence="18" type="ORF">FYJ60_00955</name>
</gene>
<reference evidence="18 19" key="1">
    <citation type="submission" date="2019-08" db="EMBL/GenBank/DDBJ databases">
        <title>In-depth cultivation of the pig gut microbiome towards novel bacterial diversity and tailored functional studies.</title>
        <authorList>
            <person name="Wylensek D."/>
            <person name="Hitch T.C.A."/>
            <person name="Clavel T."/>
        </authorList>
    </citation>
    <scope>NUCLEOTIDE SEQUENCE [LARGE SCALE GENOMIC DNA]</scope>
    <source>
        <strain evidence="18 19">Oil+RF-744-WCA-WT-13</strain>
    </source>
</reference>
<evidence type="ECO:0000256" key="10">
    <source>
        <dbReference type="ARBA" id="ARBA00022723"/>
    </source>
</evidence>
<dbReference type="InterPro" id="IPR006062">
    <property type="entry name" value="His_biosynth"/>
</dbReference>
<dbReference type="GO" id="GO:0008270">
    <property type="term" value="F:zinc ion binding"/>
    <property type="evidence" value="ECO:0007669"/>
    <property type="project" value="UniProtKB-UniRule"/>
</dbReference>
<dbReference type="EC" id="3.5.4.19" evidence="15"/>
<feature type="binding site" evidence="15">
    <location>
        <position position="269"/>
    </location>
    <ligand>
        <name>Mg(2+)</name>
        <dbReference type="ChEBI" id="CHEBI:18420"/>
    </ligand>
</feature>
<dbReference type="EMBL" id="VUMV01000001">
    <property type="protein sequence ID" value="MST80907.1"/>
    <property type="molecule type" value="Genomic_DNA"/>
</dbReference>
<keyword evidence="8 15" id="KW-0963">Cytoplasm</keyword>
<dbReference type="Gene3D" id="3.10.20.810">
    <property type="entry name" value="Phosphoribosyl-AMP cyclohydrolase"/>
    <property type="match status" value="1"/>
</dbReference>
<evidence type="ECO:0000256" key="14">
    <source>
        <dbReference type="ARBA" id="ARBA00023102"/>
    </source>
</evidence>
<evidence type="ECO:0000256" key="3">
    <source>
        <dbReference type="ARBA" id="ARBA00005169"/>
    </source>
</evidence>
<evidence type="ECO:0000256" key="13">
    <source>
        <dbReference type="ARBA" id="ARBA00022842"/>
    </source>
</evidence>
<evidence type="ECO:0000256" key="1">
    <source>
        <dbReference type="ARBA" id="ARBA00000024"/>
    </source>
</evidence>
<dbReference type="HAMAP" id="MF_01021">
    <property type="entry name" value="HisI"/>
    <property type="match status" value="1"/>
</dbReference>
<comment type="similarity">
    <text evidence="5">In the C-terminal section; belongs to the PRA-PH family.</text>
</comment>
<evidence type="ECO:0000256" key="5">
    <source>
        <dbReference type="ARBA" id="ARBA00007731"/>
    </source>
</evidence>
<dbReference type="InterPro" id="IPR002496">
    <property type="entry name" value="PRib_AMP_CycHydrolase_dom"/>
</dbReference>
<dbReference type="AlphaFoldDB" id="A0A7X2P643"/>
<comment type="pathway">
    <text evidence="3 15">Amino-acid biosynthesis; L-histidine biosynthesis; L-histidine from 5-phospho-alpha-D-ribose 1-diphosphate: step 3/9.</text>
</comment>
<comment type="cofactor">
    <cofactor evidence="15">
        <name>Zn(2+)</name>
        <dbReference type="ChEBI" id="CHEBI:29105"/>
    </cofactor>
    <text evidence="15">Binds 1 zinc ion per subunit.</text>
</comment>
<dbReference type="GO" id="GO:0000105">
    <property type="term" value="P:L-histidine biosynthetic process"/>
    <property type="evidence" value="ECO:0007669"/>
    <property type="project" value="UniProtKB-UniRule"/>
</dbReference>
<dbReference type="InterPro" id="IPR026660">
    <property type="entry name" value="PRA-CH"/>
</dbReference>
<dbReference type="Gene3D" id="3.20.20.70">
    <property type="entry name" value="Aldolase class I"/>
    <property type="match status" value="1"/>
</dbReference>
<dbReference type="GO" id="GO:0005737">
    <property type="term" value="C:cytoplasm"/>
    <property type="evidence" value="ECO:0007669"/>
    <property type="project" value="UniProtKB-SubCell"/>
</dbReference>
<evidence type="ECO:0000256" key="11">
    <source>
        <dbReference type="ARBA" id="ARBA00022801"/>
    </source>
</evidence>
<dbReference type="GO" id="GO:0004635">
    <property type="term" value="F:phosphoribosyl-AMP cyclohydrolase activity"/>
    <property type="evidence" value="ECO:0007669"/>
    <property type="project" value="UniProtKB-UniRule"/>
</dbReference>
<feature type="binding site" evidence="15">
    <location>
        <position position="284"/>
    </location>
    <ligand>
        <name>Zn(2+)</name>
        <dbReference type="ChEBI" id="CHEBI:29105"/>
        <note>ligand shared between dimeric partners</note>
    </ligand>
</feature>
<comment type="similarity">
    <text evidence="7 16">Belongs to the HisA/HisF family.</text>
</comment>
<keyword evidence="19" id="KW-1185">Reference proteome</keyword>
<comment type="catalytic activity">
    <reaction evidence="1 15">
        <text>1-(5-phospho-beta-D-ribosyl)-5'-AMP + H2O = 1-(5-phospho-beta-D-ribosyl)-5-[(5-phospho-beta-D-ribosylamino)methylideneamino]imidazole-4-carboxamide</text>
        <dbReference type="Rhea" id="RHEA:20049"/>
        <dbReference type="ChEBI" id="CHEBI:15377"/>
        <dbReference type="ChEBI" id="CHEBI:58435"/>
        <dbReference type="ChEBI" id="CHEBI:59457"/>
        <dbReference type="EC" id="3.5.4.19"/>
    </reaction>
</comment>
<comment type="subcellular location">
    <subcellularLocation>
        <location evidence="15">Cytoplasm</location>
    </subcellularLocation>
</comment>
<feature type="binding site" evidence="15">
    <location>
        <position position="271"/>
    </location>
    <ligand>
        <name>Mg(2+)</name>
        <dbReference type="ChEBI" id="CHEBI:18420"/>
    </ligand>
</feature>
<protein>
    <recommendedName>
        <fullName evidence="15">Phosphoribosyl-AMP cyclohydrolase</fullName>
        <shortName evidence="15">PRA-CH</shortName>
        <ecNumber evidence="15">3.5.4.19</ecNumber>
    </recommendedName>
</protein>
<dbReference type="GO" id="GO:0004636">
    <property type="term" value="F:phosphoribosyl-ATP diphosphatase activity"/>
    <property type="evidence" value="ECO:0007669"/>
    <property type="project" value="UniProtKB-EC"/>
</dbReference>
<feature type="domain" description="Phosphoribosyl-AMP cyclohydrolase" evidence="17">
    <location>
        <begin position="220"/>
        <end position="293"/>
    </location>
</feature>
<dbReference type="Pfam" id="PF00977">
    <property type="entry name" value="His_biosynth"/>
    <property type="match status" value="1"/>
</dbReference>
<feature type="binding site" evidence="15">
    <location>
        <position position="291"/>
    </location>
    <ligand>
        <name>Zn(2+)</name>
        <dbReference type="ChEBI" id="CHEBI:29105"/>
        <note>ligand shared between dimeric partners</note>
    </ligand>
</feature>
<dbReference type="GO" id="GO:0000287">
    <property type="term" value="F:magnesium ion binding"/>
    <property type="evidence" value="ECO:0007669"/>
    <property type="project" value="UniProtKB-UniRule"/>
</dbReference>
<comment type="similarity">
    <text evidence="6">In the N-terminal section; belongs to the PRA-CH family.</text>
</comment>
<keyword evidence="11 15" id="KW-0378">Hydrolase</keyword>
<evidence type="ECO:0000256" key="9">
    <source>
        <dbReference type="ARBA" id="ARBA00022605"/>
    </source>
</evidence>
<keyword evidence="14 15" id="KW-0368">Histidine biosynthesis</keyword>
<evidence type="ECO:0000256" key="6">
    <source>
        <dbReference type="ARBA" id="ARBA00008299"/>
    </source>
</evidence>
<sequence>MNYEIVSIYLKDGRNATGLSGQSGAAECCVGSYEPYAIMMGCQNNGDRAMMVFDLARDSEEEAVNLEKLRLLCRDGAIPVYAAGKIENLENIRTYLDLGCEKVFLNFRSSCGEKLLEEAAAAFGRGKLGWYMETPEQVPENGALPEQEVSMLLLEPAAAGVKDRTKLPVLLHEEKRAVCTADNVPTYVYKSAIPWEKFKKNSDGLVPVVVQDYKNNDVLMVAYMNQEAFEATCRTGRMTYWSRSRRELWVKGLTSGHFQFVRSLTLDCDNDTILARVAQIGAACHTGHRSCFFKQLVRTDGEYRQDD</sequence>
<comment type="cofactor">
    <cofactor evidence="15">
        <name>Mg(2+)</name>
        <dbReference type="ChEBI" id="CHEBI:18420"/>
    </cofactor>
    <text evidence="15">Binds 1 Mg(2+) ion per subunit.</text>
</comment>
<comment type="subunit">
    <text evidence="15">Homodimer.</text>
</comment>
<evidence type="ECO:0000256" key="12">
    <source>
        <dbReference type="ARBA" id="ARBA00022833"/>
    </source>
</evidence>
<evidence type="ECO:0000256" key="2">
    <source>
        <dbReference type="ARBA" id="ARBA00001460"/>
    </source>
</evidence>
<feature type="binding site" evidence="15">
    <location>
        <position position="268"/>
    </location>
    <ligand>
        <name>Zn(2+)</name>
        <dbReference type="ChEBI" id="CHEBI:29105"/>
        <note>ligand shared between dimeric partners</note>
    </ligand>
</feature>
<proteinExistence type="inferred from homology"/>
<evidence type="ECO:0000256" key="15">
    <source>
        <dbReference type="HAMAP-Rule" id="MF_01021"/>
    </source>
</evidence>
<dbReference type="Proteomes" id="UP000466864">
    <property type="component" value="Unassembled WGS sequence"/>
</dbReference>
<dbReference type="PANTHER" id="PTHR42945">
    <property type="entry name" value="HISTIDINE BIOSYNTHESIS BIFUNCTIONAL PROTEIN"/>
    <property type="match status" value="1"/>
</dbReference>
<organism evidence="18 19">
    <name type="scientific">Bilifractor porci</name>
    <dbReference type="NCBI Taxonomy" id="2606636"/>
    <lineage>
        <taxon>Bacteria</taxon>
        <taxon>Bacillati</taxon>
        <taxon>Bacillota</taxon>
        <taxon>Clostridia</taxon>
        <taxon>Lachnospirales</taxon>
        <taxon>Lachnospiraceae</taxon>
        <taxon>Bilifractor</taxon>
    </lineage>
</organism>
<keyword evidence="13 15" id="KW-0460">Magnesium</keyword>
<dbReference type="InterPro" id="IPR011060">
    <property type="entry name" value="RibuloseP-bd_barrel"/>
</dbReference>
<feature type="binding site" evidence="15">
    <location>
        <position position="267"/>
    </location>
    <ligand>
        <name>Mg(2+)</name>
        <dbReference type="ChEBI" id="CHEBI:18420"/>
    </ligand>
</feature>